<evidence type="ECO:0000313" key="2">
    <source>
        <dbReference type="EMBL" id="WTY34449.1"/>
    </source>
</evidence>
<proteinExistence type="predicted"/>
<dbReference type="RefSeq" id="WP_328714336.1">
    <property type="nucleotide sequence ID" value="NZ_CP108020.1"/>
</dbReference>
<evidence type="ECO:0000313" key="3">
    <source>
        <dbReference type="Proteomes" id="UP001621418"/>
    </source>
</evidence>
<keyword evidence="3" id="KW-1185">Reference proteome</keyword>
<keyword evidence="1" id="KW-0812">Transmembrane</keyword>
<reference evidence="2 3" key="1">
    <citation type="submission" date="2022-10" db="EMBL/GenBank/DDBJ databases">
        <title>The complete genomes of actinobacterial strains from the NBC collection.</title>
        <authorList>
            <person name="Joergensen T.S."/>
            <person name="Alvarez Arevalo M."/>
            <person name="Sterndorff E.B."/>
            <person name="Faurdal D."/>
            <person name="Vuksanovic O."/>
            <person name="Mourched A.-S."/>
            <person name="Charusanti P."/>
            <person name="Shaw S."/>
            <person name="Blin K."/>
            <person name="Weber T."/>
        </authorList>
    </citation>
    <scope>NUCLEOTIDE SEQUENCE [LARGE SCALE GENOMIC DNA]</scope>
    <source>
        <strain evidence="2 3">NBC_01413</strain>
    </source>
</reference>
<feature type="transmembrane region" description="Helical" evidence="1">
    <location>
        <begin position="80"/>
        <end position="106"/>
    </location>
</feature>
<protein>
    <recommendedName>
        <fullName evidence="4">Phage holin family protein</fullName>
    </recommendedName>
</protein>
<name>A0ABZ1N3B7_9NOCA</name>
<dbReference type="Proteomes" id="UP001621418">
    <property type="component" value="Chromosome"/>
</dbReference>
<keyword evidence="1" id="KW-1133">Transmembrane helix</keyword>
<accession>A0ABZ1N3B7</accession>
<evidence type="ECO:0008006" key="4">
    <source>
        <dbReference type="Google" id="ProtNLM"/>
    </source>
</evidence>
<evidence type="ECO:0000256" key="1">
    <source>
        <dbReference type="SAM" id="Phobius"/>
    </source>
</evidence>
<dbReference type="EMBL" id="CP109527">
    <property type="protein sequence ID" value="WTY34449.1"/>
    <property type="molecule type" value="Genomic_DNA"/>
</dbReference>
<organism evidence="2 3">
    <name type="scientific">Nocardia salmonicida</name>
    <dbReference type="NCBI Taxonomy" id="53431"/>
    <lineage>
        <taxon>Bacteria</taxon>
        <taxon>Bacillati</taxon>
        <taxon>Actinomycetota</taxon>
        <taxon>Actinomycetes</taxon>
        <taxon>Mycobacteriales</taxon>
        <taxon>Nocardiaceae</taxon>
        <taxon>Nocardia</taxon>
    </lineage>
</organism>
<gene>
    <name evidence="2" type="ORF">OG308_24430</name>
</gene>
<feature type="transmembrane region" description="Helical" evidence="1">
    <location>
        <begin position="43"/>
        <end position="68"/>
    </location>
</feature>
<sequence length="114" mass="12015">MTDRTASPRTESLLADALRSSTARRYRRRSARLATALAGRLRLTLVAGLAMTIAAVTSILGGIFALAALVRGLEQVLPTWAAYAVTSVLLLTCAAIGTAICVWLLARAMSAVRS</sequence>
<keyword evidence="1" id="KW-0472">Membrane</keyword>